<evidence type="ECO:0000313" key="3">
    <source>
        <dbReference type="EMBL" id="KAJ8906222.1"/>
    </source>
</evidence>
<sequence length="84" mass="9629">MKGGVIFLVLAVGCILISRDTLALTEEEIHKKAKDMLKMNVGDGMELGDEIPYEEVAHYFEGDEDEWEDNIYDEDEPVNDDYEE</sequence>
<dbReference type="EMBL" id="JAMWBK010000004">
    <property type="protein sequence ID" value="KAJ8906222.1"/>
    <property type="molecule type" value="Genomic_DNA"/>
</dbReference>
<feature type="signal peptide" evidence="2">
    <location>
        <begin position="1"/>
        <end position="23"/>
    </location>
</feature>
<gene>
    <name evidence="3" type="ORF">NDN08_002716</name>
</gene>
<name>A0AAV8UYW8_9RHOD</name>
<dbReference type="AlphaFoldDB" id="A0AAV8UYW8"/>
<protein>
    <submittedName>
        <fullName evidence="3">Uncharacterized protein</fullName>
    </submittedName>
</protein>
<evidence type="ECO:0000256" key="2">
    <source>
        <dbReference type="SAM" id="SignalP"/>
    </source>
</evidence>
<keyword evidence="4" id="KW-1185">Reference proteome</keyword>
<feature type="region of interest" description="Disordered" evidence="1">
    <location>
        <begin position="64"/>
        <end position="84"/>
    </location>
</feature>
<comment type="caution">
    <text evidence="3">The sequence shown here is derived from an EMBL/GenBank/DDBJ whole genome shotgun (WGS) entry which is preliminary data.</text>
</comment>
<evidence type="ECO:0000256" key="1">
    <source>
        <dbReference type="SAM" id="MobiDB-lite"/>
    </source>
</evidence>
<proteinExistence type="predicted"/>
<dbReference type="Proteomes" id="UP001157974">
    <property type="component" value="Unassembled WGS sequence"/>
</dbReference>
<evidence type="ECO:0000313" key="4">
    <source>
        <dbReference type="Proteomes" id="UP001157974"/>
    </source>
</evidence>
<feature type="chain" id="PRO_5043821339" evidence="2">
    <location>
        <begin position="24"/>
        <end position="84"/>
    </location>
</feature>
<organism evidence="3 4">
    <name type="scientific">Rhodosorus marinus</name>
    <dbReference type="NCBI Taxonomy" id="101924"/>
    <lineage>
        <taxon>Eukaryota</taxon>
        <taxon>Rhodophyta</taxon>
        <taxon>Stylonematophyceae</taxon>
        <taxon>Stylonematales</taxon>
        <taxon>Stylonemataceae</taxon>
        <taxon>Rhodosorus</taxon>
    </lineage>
</organism>
<reference evidence="3 4" key="1">
    <citation type="journal article" date="2023" name="Nat. Commun.">
        <title>Origin of minicircular mitochondrial genomes in red algae.</title>
        <authorList>
            <person name="Lee Y."/>
            <person name="Cho C.H."/>
            <person name="Lee Y.M."/>
            <person name="Park S.I."/>
            <person name="Yang J.H."/>
            <person name="West J.A."/>
            <person name="Bhattacharya D."/>
            <person name="Yoon H.S."/>
        </authorList>
    </citation>
    <scope>NUCLEOTIDE SEQUENCE [LARGE SCALE GENOMIC DNA]</scope>
    <source>
        <strain evidence="3 4">CCMP1338</strain>
        <tissue evidence="3">Whole cell</tissue>
    </source>
</reference>
<accession>A0AAV8UYW8</accession>
<keyword evidence="2" id="KW-0732">Signal</keyword>